<name>A0A4Z0JPX9_9LACO</name>
<feature type="transmembrane region" description="Helical" evidence="1">
    <location>
        <begin position="604"/>
        <end position="626"/>
    </location>
</feature>
<keyword evidence="1" id="KW-0812">Transmembrane</keyword>
<proteinExistence type="predicted"/>
<dbReference type="InterPro" id="IPR052536">
    <property type="entry name" value="ABC-4_Integral_Memb_Prot"/>
</dbReference>
<keyword evidence="1" id="KW-1133">Transmembrane helix</keyword>
<evidence type="ECO:0000313" key="3">
    <source>
        <dbReference type="Proteomes" id="UP000298021"/>
    </source>
</evidence>
<dbReference type="PANTHER" id="PTHR46795:SF3">
    <property type="entry name" value="ABC TRANSPORTER PERMEASE"/>
    <property type="match status" value="1"/>
</dbReference>
<organism evidence="2 3">
    <name type="scientific">Companilactobacillus suantsaicola</name>
    <dbReference type="NCBI Taxonomy" id="2487723"/>
    <lineage>
        <taxon>Bacteria</taxon>
        <taxon>Bacillati</taxon>
        <taxon>Bacillota</taxon>
        <taxon>Bacilli</taxon>
        <taxon>Lactobacillales</taxon>
        <taxon>Lactobacillaceae</taxon>
        <taxon>Companilactobacillus</taxon>
    </lineage>
</organism>
<feature type="transmembrane region" description="Helical" evidence="1">
    <location>
        <begin position="17"/>
        <end position="36"/>
    </location>
</feature>
<protein>
    <recommendedName>
        <fullName evidence="4">ABC transporter permease</fullName>
    </recommendedName>
</protein>
<feature type="transmembrane region" description="Helical" evidence="1">
    <location>
        <begin position="57"/>
        <end position="80"/>
    </location>
</feature>
<keyword evidence="3" id="KW-1185">Reference proteome</keyword>
<reference evidence="2 3" key="1">
    <citation type="submission" date="2018-10" db="EMBL/GenBank/DDBJ databases">
        <title>Lactobacillus sp. R7 and Lactobacillus sp. R19 isolated from fermented mustard green product of Taiwan.</title>
        <authorList>
            <person name="Lin S.-T."/>
        </authorList>
    </citation>
    <scope>NUCLEOTIDE SEQUENCE [LARGE SCALE GENOMIC DNA]</scope>
    <source>
        <strain evidence="2 3">BCRC 81127</strain>
    </source>
</reference>
<feature type="transmembrane region" description="Helical" evidence="1">
    <location>
        <begin position="290"/>
        <end position="311"/>
    </location>
</feature>
<dbReference type="PANTHER" id="PTHR46795">
    <property type="entry name" value="ABC TRANSPORTER PERMEASE-RELATED-RELATED"/>
    <property type="match status" value="1"/>
</dbReference>
<feature type="transmembrane region" description="Helical" evidence="1">
    <location>
        <begin position="194"/>
        <end position="214"/>
    </location>
</feature>
<sequence length="664" mass="76904">MYRKIIKRSLYNMRDSYLIYILACAFAIGIYGTLVSMSTNPSIKRAIPTWRSYLGDISIMMSWVFAFCAVIYMVYVGGFFVKQQHHEFITFEKLGMQRWVVVMLSFFQTSVIQFFAWIIGLLGTVVFQKFLGMVLFYLMHLRFNFLMYISLADARHLLTVFLYSTIFFSGINAFKTMRILQKGGKRRAKKARWWLRIPAGLFGIVLLILAQVGSVQLIYDIDSIGYSPKPMAEILFILIADVFGTYLVYFGFLPTILNFLQKIRSVAYSGINIFSFKYLKERLFQNISTLWFVTELSAMALVLLTFCYYGYQQVYHNYNTIYPFELSADQNTVKTVRQELKKSKANIVGEYQTDVKISLASYYKESDKTVVHQPMTFMSHSDYLALPKRIQKWNPKVKSNEYLMIRYNSGSINDEPQKAYNIEVKNAPLIAKAKIGNSFPYGSTMHYGSIMIVPDKYYQSLPAEINDTLYGWKFKKGDRLNAKQIKHLEKRRGDYFLKVNYNSNLKNSSIEIIKKEPETYDHNVYTQIGFMRQGGFKKQFNQVGGFFLFIVSLFSVALLIALGSVLTLRILLRDDYQSRQLRTLQKIGVEETEIKGIVRKENTLTFLIPLIFALVQTISASLSFSLKLPKKLLLIYGGYVAMYCLFGVVSYQISWHGIKKKFSQ</sequence>
<dbReference type="AlphaFoldDB" id="A0A4Z0JPX9"/>
<feature type="transmembrane region" description="Helical" evidence="1">
    <location>
        <begin position="546"/>
        <end position="572"/>
    </location>
</feature>
<feature type="transmembrane region" description="Helical" evidence="1">
    <location>
        <begin position="157"/>
        <end position="174"/>
    </location>
</feature>
<dbReference type="EMBL" id="RKLY01000002">
    <property type="protein sequence ID" value="TGD25113.1"/>
    <property type="molecule type" value="Genomic_DNA"/>
</dbReference>
<dbReference type="OrthoDB" id="1705903at2"/>
<keyword evidence="1" id="KW-0472">Membrane</keyword>
<evidence type="ECO:0008006" key="4">
    <source>
        <dbReference type="Google" id="ProtNLM"/>
    </source>
</evidence>
<comment type="caution">
    <text evidence="2">The sequence shown here is derived from an EMBL/GenBank/DDBJ whole genome shotgun (WGS) entry which is preliminary data.</text>
</comment>
<evidence type="ECO:0000313" key="2">
    <source>
        <dbReference type="EMBL" id="TGD25113.1"/>
    </source>
</evidence>
<feature type="transmembrane region" description="Helical" evidence="1">
    <location>
        <begin position="234"/>
        <end position="260"/>
    </location>
</feature>
<evidence type="ECO:0000256" key="1">
    <source>
        <dbReference type="SAM" id="Phobius"/>
    </source>
</evidence>
<accession>A0A4Z0JPX9</accession>
<dbReference type="Proteomes" id="UP000298021">
    <property type="component" value="Unassembled WGS sequence"/>
</dbReference>
<dbReference type="RefSeq" id="WP_135371145.1">
    <property type="nucleotide sequence ID" value="NZ_RKLY01000002.1"/>
</dbReference>
<gene>
    <name evidence="2" type="ORF">EGT49_01270</name>
</gene>
<feature type="transmembrane region" description="Helical" evidence="1">
    <location>
        <begin position="632"/>
        <end position="653"/>
    </location>
</feature>